<accession>A0A6V7F9R7</accession>
<evidence type="ECO:0000313" key="2">
    <source>
        <dbReference type="EMBL" id="CAD0360170.1"/>
    </source>
</evidence>
<dbReference type="Proteomes" id="UP000515406">
    <property type="component" value="Chromosome"/>
</dbReference>
<dbReference type="AlphaFoldDB" id="A0A6V7F9R7"/>
<evidence type="ECO:0000313" key="3">
    <source>
        <dbReference type="Proteomes" id="UP000515406"/>
    </source>
</evidence>
<evidence type="ECO:0000256" key="1">
    <source>
        <dbReference type="SAM" id="MobiDB-lite"/>
    </source>
</evidence>
<feature type="compositionally biased region" description="Low complexity" evidence="1">
    <location>
        <begin position="29"/>
        <end position="42"/>
    </location>
</feature>
<sequence>MSGCAALTLQSRRNDWQCGVPDVAVARSRVAARAPSRRTLTPTPAPRPGPRLRRGRSYERAPTARKLCILAPVGEGLSFY</sequence>
<feature type="region of interest" description="Disordered" evidence="1">
    <location>
        <begin position="29"/>
        <end position="59"/>
    </location>
</feature>
<name>A0A6V7F9R7_9XANT</name>
<protein>
    <submittedName>
        <fullName evidence="2">Uncharacterized protein</fullName>
    </submittedName>
</protein>
<dbReference type="EMBL" id="LR828257">
    <property type="protein sequence ID" value="CAD0360174.1"/>
    <property type="molecule type" value="Genomic_DNA"/>
</dbReference>
<gene>
    <name evidence="2" type="ORF">CFBP498_44210</name>
</gene>
<keyword evidence="3" id="KW-1185">Reference proteome</keyword>
<organism evidence="2 3">
    <name type="scientific">Xanthomonas hortorum pv. vitians</name>
    <dbReference type="NCBI Taxonomy" id="83224"/>
    <lineage>
        <taxon>Bacteria</taxon>
        <taxon>Pseudomonadati</taxon>
        <taxon>Pseudomonadota</taxon>
        <taxon>Gammaproteobacteria</taxon>
        <taxon>Lysobacterales</taxon>
        <taxon>Lysobacteraceae</taxon>
        <taxon>Xanthomonas</taxon>
    </lineage>
</organism>
<dbReference type="EMBL" id="LR828257">
    <property type="protein sequence ID" value="CAD0360170.1"/>
    <property type="molecule type" value="Genomic_DNA"/>
</dbReference>
<reference evidence="2 3" key="1">
    <citation type="submission" date="2020-07" db="EMBL/GenBank/DDBJ databases">
        <authorList>
            <person name="Pothier F. J."/>
        </authorList>
    </citation>
    <scope>NUCLEOTIDE SEQUENCE [LARGE SCALE GENOMIC DNA]</scope>
    <source>
        <strain evidence="2 3">CFBP 498</strain>
    </source>
</reference>
<proteinExistence type="predicted"/>